<feature type="transmembrane region" description="Helical" evidence="2">
    <location>
        <begin position="35"/>
        <end position="55"/>
    </location>
</feature>
<dbReference type="InterPro" id="IPR051344">
    <property type="entry name" value="Vgb"/>
</dbReference>
<dbReference type="Proteomes" id="UP001344906">
    <property type="component" value="Unassembled WGS sequence"/>
</dbReference>
<keyword evidence="2" id="KW-1133">Transmembrane helix</keyword>
<evidence type="ECO:0000256" key="2">
    <source>
        <dbReference type="SAM" id="Phobius"/>
    </source>
</evidence>
<keyword evidence="2" id="KW-0812">Transmembrane</keyword>
<dbReference type="PANTHER" id="PTHR40274:SF3">
    <property type="entry name" value="VIRGINIAMYCIN B LYASE"/>
    <property type="match status" value="1"/>
</dbReference>
<dbReference type="InterPro" id="IPR015943">
    <property type="entry name" value="WD40/YVTN_repeat-like_dom_sf"/>
</dbReference>
<proteinExistence type="predicted"/>
<feature type="region of interest" description="Disordered" evidence="1">
    <location>
        <begin position="1"/>
        <end position="25"/>
    </location>
</feature>
<organism evidence="3 4">
    <name type="scientific">Dictyobacter halimunensis</name>
    <dbReference type="NCBI Taxonomy" id="3026934"/>
    <lineage>
        <taxon>Bacteria</taxon>
        <taxon>Bacillati</taxon>
        <taxon>Chloroflexota</taxon>
        <taxon>Ktedonobacteria</taxon>
        <taxon>Ktedonobacterales</taxon>
        <taxon>Dictyobacteraceae</taxon>
        <taxon>Dictyobacter</taxon>
    </lineage>
</organism>
<comment type="caution">
    <text evidence="3">The sequence shown here is derived from an EMBL/GenBank/DDBJ whole genome shotgun (WGS) entry which is preliminary data.</text>
</comment>
<reference evidence="3 4" key="1">
    <citation type="submission" date="2023-02" db="EMBL/GenBank/DDBJ databases">
        <title>Dictyobacter halimunensis sp. nov., a new member of the class Ktedonobacteria from forest soil in a geothermal area.</title>
        <authorList>
            <person name="Rachmania M.K."/>
            <person name="Ningsih F."/>
            <person name="Sakai Y."/>
            <person name="Yabe S."/>
            <person name="Yokota A."/>
            <person name="Sjamsuridzal W."/>
        </authorList>
    </citation>
    <scope>NUCLEOTIDE SEQUENCE [LARGE SCALE GENOMIC DNA]</scope>
    <source>
        <strain evidence="3 4">S3.2.2.5</strain>
    </source>
</reference>
<keyword evidence="2" id="KW-0472">Membrane</keyword>
<evidence type="ECO:0008006" key="5">
    <source>
        <dbReference type="Google" id="ProtNLM"/>
    </source>
</evidence>
<dbReference type="Gene3D" id="2.130.10.10">
    <property type="entry name" value="YVTN repeat-like/Quinoprotein amine dehydrogenase"/>
    <property type="match status" value="1"/>
</dbReference>
<dbReference type="EMBL" id="BSRI01000001">
    <property type="protein sequence ID" value="GLV56053.1"/>
    <property type="molecule type" value="Genomic_DNA"/>
</dbReference>
<dbReference type="RefSeq" id="WP_338250926.1">
    <property type="nucleotide sequence ID" value="NZ_BSRI01000001.1"/>
</dbReference>
<feature type="compositionally biased region" description="Basic and acidic residues" evidence="1">
    <location>
        <begin position="1"/>
        <end position="13"/>
    </location>
</feature>
<sequence>MHTDQQKRQREVDPDQYGRALDDGGTLPKSSPLPVILLSLLLCIVVAAAGLFIFWPSNGDNGAQMKGTDGTGGASATTKAANVVTGGILHAGSVAVKTYPISHPNVDLMPPIADKQGNIWFGDMSNNRLVRLDTRTGKIADWPLTQNQNGIMNTVLDEQGNVWFAEQSSNSIGRFQPQQQQLQRFQLPTTQGQRLSPQDLFFDAKGMLWFTAVSSGQLGQLDPATGKVRLWSLPQVDGNQLYPYSITIDSQGQIWLGMLTGGVIARFDPATTQFTISKLADPQMEVSALASEQHGQIWFAELQTGKIGKIDVKTRQVTEYQVPSGTQQTDTPLTFSGIAVSAQGEVWIACPNGHTLIRYLPQTKTFTAVKPSIAQSQPYHLTFDTHNHLWLTSSGDASSSYIGEIDPAQVHTINEVQSPLQ</sequence>
<dbReference type="SUPFAM" id="SSF63829">
    <property type="entry name" value="Calcium-dependent phosphotriesterase"/>
    <property type="match status" value="2"/>
</dbReference>
<dbReference type="Pfam" id="PF24684">
    <property type="entry name" value="Vgb_lyase"/>
    <property type="match status" value="1"/>
</dbReference>
<dbReference type="PANTHER" id="PTHR40274">
    <property type="entry name" value="VIRGINIAMYCIN B LYASE"/>
    <property type="match status" value="1"/>
</dbReference>
<evidence type="ECO:0000313" key="4">
    <source>
        <dbReference type="Proteomes" id="UP001344906"/>
    </source>
</evidence>
<name>A0ABQ6FP45_9CHLR</name>
<evidence type="ECO:0000256" key="1">
    <source>
        <dbReference type="SAM" id="MobiDB-lite"/>
    </source>
</evidence>
<keyword evidence="4" id="KW-1185">Reference proteome</keyword>
<accession>A0ABQ6FP45</accession>
<protein>
    <recommendedName>
        <fullName evidence="5">SMP-30/Gluconolactonase/LRE-like region domain-containing protein</fullName>
    </recommendedName>
</protein>
<gene>
    <name evidence="3" type="ORF">KDH_28970</name>
</gene>
<evidence type="ECO:0000313" key="3">
    <source>
        <dbReference type="EMBL" id="GLV56053.1"/>
    </source>
</evidence>